<feature type="transmembrane region" description="Helical" evidence="7">
    <location>
        <begin position="70"/>
        <end position="91"/>
    </location>
</feature>
<dbReference type="PANTHER" id="PTHR30193">
    <property type="entry name" value="ABC TRANSPORTER PERMEASE PROTEIN"/>
    <property type="match status" value="1"/>
</dbReference>
<reference evidence="8 9" key="1">
    <citation type="submission" date="2018-11" db="EMBL/GenBank/DDBJ databases">
        <title>Complete genome sequence of Paenibacillus baekrokdamisoli strain KCTC 33723.</title>
        <authorList>
            <person name="Kang S.W."/>
            <person name="Lee K.C."/>
            <person name="Kim K.K."/>
            <person name="Kim J.S."/>
            <person name="Kim D.S."/>
            <person name="Ko S.H."/>
            <person name="Yang S.H."/>
            <person name="Lee J.S."/>
        </authorList>
    </citation>
    <scope>NUCLEOTIDE SEQUENCE [LARGE SCALE GENOMIC DNA]</scope>
    <source>
        <strain evidence="8 9">KCTC 33723</strain>
    </source>
</reference>
<dbReference type="GO" id="GO:0055085">
    <property type="term" value="P:transmembrane transport"/>
    <property type="evidence" value="ECO:0007669"/>
    <property type="project" value="InterPro"/>
</dbReference>
<dbReference type="InterPro" id="IPR000515">
    <property type="entry name" value="MetI-like"/>
</dbReference>
<evidence type="ECO:0000256" key="1">
    <source>
        <dbReference type="ARBA" id="ARBA00004651"/>
    </source>
</evidence>
<keyword evidence="9" id="KW-1185">Reference proteome</keyword>
<evidence type="ECO:0000313" key="9">
    <source>
        <dbReference type="Proteomes" id="UP000275368"/>
    </source>
</evidence>
<dbReference type="Pfam" id="PF00528">
    <property type="entry name" value="BPD_transp_1"/>
    <property type="match status" value="1"/>
</dbReference>
<keyword evidence="6 7" id="KW-0472">Membrane</keyword>
<evidence type="ECO:0000256" key="6">
    <source>
        <dbReference type="ARBA" id="ARBA00023136"/>
    </source>
</evidence>
<evidence type="ECO:0000256" key="3">
    <source>
        <dbReference type="ARBA" id="ARBA00022475"/>
    </source>
</evidence>
<dbReference type="EMBL" id="AP019308">
    <property type="protein sequence ID" value="BBH22117.1"/>
    <property type="molecule type" value="Genomic_DNA"/>
</dbReference>
<comment type="subcellular location">
    <subcellularLocation>
        <location evidence="1 7">Cell membrane</location>
        <topology evidence="1 7">Multi-pass membrane protein</topology>
    </subcellularLocation>
</comment>
<dbReference type="KEGG" id="pbk:Back11_34620"/>
<protein>
    <submittedName>
        <fullName evidence="8">Sugar ABC transporter permease</fullName>
    </submittedName>
</protein>
<evidence type="ECO:0000256" key="7">
    <source>
        <dbReference type="RuleBase" id="RU363032"/>
    </source>
</evidence>
<keyword evidence="3" id="KW-1003">Cell membrane</keyword>
<organism evidence="8 9">
    <name type="scientific">Paenibacillus baekrokdamisoli</name>
    <dbReference type="NCBI Taxonomy" id="1712516"/>
    <lineage>
        <taxon>Bacteria</taxon>
        <taxon>Bacillati</taxon>
        <taxon>Bacillota</taxon>
        <taxon>Bacilli</taxon>
        <taxon>Bacillales</taxon>
        <taxon>Paenibacillaceae</taxon>
        <taxon>Paenibacillus</taxon>
    </lineage>
</organism>
<sequence length="289" mass="32404">MLKRHYYRYSMLAPGFCIFLVFFVWPAISNFFYAFTNLDATFKYTHLVGFDNFISIFEDAGNSIAFKNTFIFTLVTTIGKVGLGFLLANFVNLKLRSTNFLRSALFFPVILSPIAVALAFTALFHPSSGFINMLLKELHLGFLTQQWLTNRHIVMYSISFVEIWKWTGLTVILFLAALQTIPKELTEAAKIDGATSWEQKRYIIFPLILPVVNTNIIISLIGGLKVFDIVYALTGGGPGNASNVINTMVYRSFSQGRNGEATAASLLLFVIILVLVSLTNKYLNKDNKG</sequence>
<name>A0A3G9ITB9_9BACL</name>
<dbReference type="AlphaFoldDB" id="A0A3G9ITB9"/>
<evidence type="ECO:0000256" key="5">
    <source>
        <dbReference type="ARBA" id="ARBA00022989"/>
    </source>
</evidence>
<evidence type="ECO:0000256" key="4">
    <source>
        <dbReference type="ARBA" id="ARBA00022692"/>
    </source>
</evidence>
<dbReference type="RefSeq" id="WP_125659691.1">
    <property type="nucleotide sequence ID" value="NZ_AP019308.1"/>
</dbReference>
<feature type="transmembrane region" description="Helical" evidence="7">
    <location>
        <begin position="12"/>
        <end position="35"/>
    </location>
</feature>
<feature type="transmembrane region" description="Helical" evidence="7">
    <location>
        <begin position="163"/>
        <end position="181"/>
    </location>
</feature>
<dbReference type="SUPFAM" id="SSF161098">
    <property type="entry name" value="MetI-like"/>
    <property type="match status" value="1"/>
</dbReference>
<dbReference type="InterPro" id="IPR051393">
    <property type="entry name" value="ABC_transporter_permease"/>
</dbReference>
<feature type="transmembrane region" description="Helical" evidence="7">
    <location>
        <begin position="103"/>
        <end position="124"/>
    </location>
</feature>
<feature type="transmembrane region" description="Helical" evidence="7">
    <location>
        <begin position="202"/>
        <end position="224"/>
    </location>
</feature>
<evidence type="ECO:0000256" key="2">
    <source>
        <dbReference type="ARBA" id="ARBA00022448"/>
    </source>
</evidence>
<dbReference type="OrthoDB" id="5174895at2"/>
<dbReference type="GO" id="GO:0005886">
    <property type="term" value="C:plasma membrane"/>
    <property type="evidence" value="ECO:0007669"/>
    <property type="project" value="UniProtKB-SubCell"/>
</dbReference>
<dbReference type="Gene3D" id="1.10.3720.10">
    <property type="entry name" value="MetI-like"/>
    <property type="match status" value="1"/>
</dbReference>
<dbReference type="Proteomes" id="UP000275368">
    <property type="component" value="Chromosome"/>
</dbReference>
<proteinExistence type="inferred from homology"/>
<keyword evidence="5 7" id="KW-1133">Transmembrane helix</keyword>
<dbReference type="CDD" id="cd06261">
    <property type="entry name" value="TM_PBP2"/>
    <property type="match status" value="1"/>
</dbReference>
<dbReference type="InterPro" id="IPR035906">
    <property type="entry name" value="MetI-like_sf"/>
</dbReference>
<comment type="similarity">
    <text evidence="7">Belongs to the binding-protein-dependent transport system permease family.</text>
</comment>
<dbReference type="PROSITE" id="PS50928">
    <property type="entry name" value="ABC_TM1"/>
    <property type="match status" value="1"/>
</dbReference>
<accession>A0A3G9ITB9</accession>
<keyword evidence="4 7" id="KW-0812">Transmembrane</keyword>
<feature type="transmembrane region" description="Helical" evidence="7">
    <location>
        <begin position="261"/>
        <end position="283"/>
    </location>
</feature>
<evidence type="ECO:0000313" key="8">
    <source>
        <dbReference type="EMBL" id="BBH22117.1"/>
    </source>
</evidence>
<gene>
    <name evidence="8" type="primary">msmF_6</name>
    <name evidence="8" type="ORF">Back11_34620</name>
</gene>
<keyword evidence="2 7" id="KW-0813">Transport</keyword>
<dbReference type="PANTHER" id="PTHR30193:SF37">
    <property type="entry name" value="INNER MEMBRANE ABC TRANSPORTER PERMEASE PROTEIN YCJO"/>
    <property type="match status" value="1"/>
</dbReference>